<evidence type="ECO:0000313" key="1">
    <source>
        <dbReference type="EMBL" id="MFC4872923.1"/>
    </source>
</evidence>
<organism evidence="1 2">
    <name type="scientific">Negadavirga shengliensis</name>
    <dbReference type="NCBI Taxonomy" id="1389218"/>
    <lineage>
        <taxon>Bacteria</taxon>
        <taxon>Pseudomonadati</taxon>
        <taxon>Bacteroidota</taxon>
        <taxon>Cytophagia</taxon>
        <taxon>Cytophagales</taxon>
        <taxon>Cyclobacteriaceae</taxon>
        <taxon>Negadavirga</taxon>
    </lineage>
</organism>
<dbReference type="NCBIfam" id="NF047658">
    <property type="entry name" value="HYC_CC_PP"/>
    <property type="match status" value="1"/>
</dbReference>
<reference evidence="2" key="1">
    <citation type="journal article" date="2019" name="Int. J. Syst. Evol. Microbiol.">
        <title>The Global Catalogue of Microorganisms (GCM) 10K type strain sequencing project: providing services to taxonomists for standard genome sequencing and annotation.</title>
        <authorList>
            <consortium name="The Broad Institute Genomics Platform"/>
            <consortium name="The Broad Institute Genome Sequencing Center for Infectious Disease"/>
            <person name="Wu L."/>
            <person name="Ma J."/>
        </authorList>
    </citation>
    <scope>NUCLEOTIDE SEQUENCE [LARGE SCALE GENOMIC DNA]</scope>
    <source>
        <strain evidence="2">CGMCC 4.7466</strain>
    </source>
</reference>
<dbReference type="EMBL" id="JBHSJJ010000008">
    <property type="protein sequence ID" value="MFC4872923.1"/>
    <property type="molecule type" value="Genomic_DNA"/>
</dbReference>
<dbReference type="Proteomes" id="UP001595818">
    <property type="component" value="Unassembled WGS sequence"/>
</dbReference>
<dbReference type="InterPro" id="IPR058512">
    <property type="entry name" value="DUF8199"/>
</dbReference>
<accession>A0ABV9T2V5</accession>
<dbReference type="RefSeq" id="WP_377065506.1">
    <property type="nucleotide sequence ID" value="NZ_JBHSJJ010000008.1"/>
</dbReference>
<keyword evidence="2" id="KW-1185">Reference proteome</keyword>
<gene>
    <name evidence="1" type="ORF">ACFPFU_14595</name>
</gene>
<dbReference type="InterPro" id="IPR058060">
    <property type="entry name" value="HYC_CC_PP"/>
</dbReference>
<sequence>MRRFIQISLLLLYFLFHAGLSYSFHFCEENLRKVNFYLEKHDCCSESSSDASDMPSDCCENVPQVEMPNSNQWGQHHDLNVPTNVLLAFVAGIASEFYFLPQLTEGGGHENNTDPPKILKNPIYIFNQVFLI</sequence>
<protein>
    <recommendedName>
        <fullName evidence="3">Transmembrane protein</fullName>
    </recommendedName>
</protein>
<evidence type="ECO:0000313" key="2">
    <source>
        <dbReference type="Proteomes" id="UP001595818"/>
    </source>
</evidence>
<evidence type="ECO:0008006" key="3">
    <source>
        <dbReference type="Google" id="ProtNLM"/>
    </source>
</evidence>
<name>A0ABV9T2V5_9BACT</name>
<dbReference type="Pfam" id="PF26622">
    <property type="entry name" value="DUF8199"/>
    <property type="match status" value="1"/>
</dbReference>
<comment type="caution">
    <text evidence="1">The sequence shown here is derived from an EMBL/GenBank/DDBJ whole genome shotgun (WGS) entry which is preliminary data.</text>
</comment>
<proteinExistence type="predicted"/>